<evidence type="ECO:0000313" key="1">
    <source>
        <dbReference type="EMBL" id="SNQ46974.1"/>
    </source>
</evidence>
<dbReference type="Proteomes" id="UP000234331">
    <property type="component" value="Unassembled WGS sequence"/>
</dbReference>
<reference evidence="1 2" key="1">
    <citation type="submission" date="2017-06" db="EMBL/GenBank/DDBJ databases">
        <authorList>
            <person name="Kim H.J."/>
            <person name="Triplett B.A."/>
        </authorList>
    </citation>
    <scope>NUCLEOTIDE SEQUENCE [LARGE SCALE GENOMIC DNA]</scope>
    <source>
        <strain evidence="1">FRACA_ARgP5</strain>
    </source>
</reference>
<name>A0A2I2KMT3_9ACTN</name>
<sequence length="31" mass="3220">MTLAVCVIGVAQLGRTVWAALGPAGRPEPRE</sequence>
<dbReference type="EMBL" id="FZMO01000073">
    <property type="protein sequence ID" value="SNQ46974.1"/>
    <property type="molecule type" value="Genomic_DNA"/>
</dbReference>
<proteinExistence type="predicted"/>
<organism evidence="1 2">
    <name type="scientific">Frankia canadensis</name>
    <dbReference type="NCBI Taxonomy" id="1836972"/>
    <lineage>
        <taxon>Bacteria</taxon>
        <taxon>Bacillati</taxon>
        <taxon>Actinomycetota</taxon>
        <taxon>Actinomycetes</taxon>
        <taxon>Frankiales</taxon>
        <taxon>Frankiaceae</taxon>
        <taxon>Frankia</taxon>
    </lineage>
</organism>
<evidence type="ECO:0000313" key="2">
    <source>
        <dbReference type="Proteomes" id="UP000234331"/>
    </source>
</evidence>
<gene>
    <name evidence="1" type="ORF">FRACA_1640012</name>
</gene>
<dbReference type="AlphaFoldDB" id="A0A2I2KMT3"/>
<keyword evidence="2" id="KW-1185">Reference proteome</keyword>
<protein>
    <submittedName>
        <fullName evidence="1">Uncharacterized protein</fullName>
    </submittedName>
</protein>
<accession>A0A2I2KMT3</accession>